<proteinExistence type="predicted"/>
<accession>A0AAD5GP03</accession>
<dbReference type="Proteomes" id="UP001206925">
    <property type="component" value="Unassembled WGS sequence"/>
</dbReference>
<organism evidence="1 2">
    <name type="scientific">Ambrosia artemisiifolia</name>
    <name type="common">Common ragweed</name>
    <dbReference type="NCBI Taxonomy" id="4212"/>
    <lineage>
        <taxon>Eukaryota</taxon>
        <taxon>Viridiplantae</taxon>
        <taxon>Streptophyta</taxon>
        <taxon>Embryophyta</taxon>
        <taxon>Tracheophyta</taxon>
        <taxon>Spermatophyta</taxon>
        <taxon>Magnoliopsida</taxon>
        <taxon>eudicotyledons</taxon>
        <taxon>Gunneridae</taxon>
        <taxon>Pentapetalae</taxon>
        <taxon>asterids</taxon>
        <taxon>campanulids</taxon>
        <taxon>Asterales</taxon>
        <taxon>Asteraceae</taxon>
        <taxon>Asteroideae</taxon>
        <taxon>Heliantheae alliance</taxon>
        <taxon>Heliantheae</taxon>
        <taxon>Ambrosia</taxon>
    </lineage>
</organism>
<gene>
    <name evidence="1" type="ORF">M8C21_029060</name>
</gene>
<evidence type="ECO:0000313" key="2">
    <source>
        <dbReference type="Proteomes" id="UP001206925"/>
    </source>
</evidence>
<sequence length="42" mass="4970">MHLTNVRYGSGEWRWNWSRPPDSSAERLQFQDCAQLLSTVVF</sequence>
<protein>
    <submittedName>
        <fullName evidence="1">Uncharacterized protein</fullName>
    </submittedName>
</protein>
<dbReference type="AlphaFoldDB" id="A0AAD5GP03"/>
<name>A0AAD5GP03_AMBAR</name>
<dbReference type="EMBL" id="JAMZMK010006243">
    <property type="protein sequence ID" value="KAI7749967.1"/>
    <property type="molecule type" value="Genomic_DNA"/>
</dbReference>
<comment type="caution">
    <text evidence="1">The sequence shown here is derived from an EMBL/GenBank/DDBJ whole genome shotgun (WGS) entry which is preliminary data.</text>
</comment>
<reference evidence="1" key="1">
    <citation type="submission" date="2022-06" db="EMBL/GenBank/DDBJ databases">
        <title>Uncovering the hologenomic basis of an extraordinary plant invasion.</title>
        <authorList>
            <person name="Bieker V.C."/>
            <person name="Martin M.D."/>
            <person name="Gilbert T."/>
            <person name="Hodgins K."/>
            <person name="Battlay P."/>
            <person name="Petersen B."/>
            <person name="Wilson J."/>
        </authorList>
    </citation>
    <scope>NUCLEOTIDE SEQUENCE</scope>
    <source>
        <strain evidence="1">AA19_3_7</strain>
        <tissue evidence="1">Leaf</tissue>
    </source>
</reference>
<evidence type="ECO:0000313" key="1">
    <source>
        <dbReference type="EMBL" id="KAI7749967.1"/>
    </source>
</evidence>
<keyword evidence="2" id="KW-1185">Reference proteome</keyword>